<evidence type="ECO:0000256" key="1">
    <source>
        <dbReference type="SAM" id="MobiDB-lite"/>
    </source>
</evidence>
<evidence type="ECO:0000313" key="3">
    <source>
        <dbReference type="EMBL" id="GKV02365.1"/>
    </source>
</evidence>
<name>A0AAV5IPP7_9ROSI</name>
<dbReference type="InterPro" id="IPR053151">
    <property type="entry name" value="RNase_H-like"/>
</dbReference>
<sequence length="1367" mass="153446">MDSANSPNSLTPNSQEADLLARSIKRIKEDPPPAPIQDATMSNNAEEKSSGISFATIPSYLEEDSDVDDDPESEVPIILLSKAEKRRIREPWANSLIIKAYAPKPVGYNFLYPHIKAQWKPLGKWDFIELGNDFFLRWEPNFDPMLATFSTTAIWARLPHLSADHYDPITLEKIGNKIDSHIPNPSTSEDSMALQLSDRVLDQYGPWMLVERRKPRRNNRKYSNSDKPEPSVLANSHIPMDKNEPTAPTRKHSSKGPTGSQGSKSIQTNGKVSEAFNEKAIVTTTGSSHSNPTLPLANSSKPTSKSANKVPHKQPSPSLVPKPNGPPKAQVYKPKSTNIVDTSKPIPTLGMFANPPDLHPPMESSPTSNPPPSPNPPVPPFNSQPPSSFSLAPLPFQSDEHPTLIPTHPTVGNFLTIQWRSNSIQSSPQQDVSLPTSENPLLVRTKDLCSLEKSSSERPMSYSRTHVYRKHHKPQGDHHPYYASEAHSISSRPPHSLDVIQGTDGEHPHSLQMAEDQPSPIMNAALARTLLRANNSRVWSTKIISWNYRSAAKQSFQSNAMDLKRIHNPCIMLILETKISGDQAIAKARALDFPHFHCVDSDGLAGGLWILWNDSKVTLDIVSTNAQAIHATVKDIGYIGPKFTWLNMRNNHQLIKECLDRAWANPDWWLFFPEANLYYLPRFNSDHHPIMLDLCPNLSRMGPRPFRMEKFWLDHHDFSQVISPIWSVTNTNSTESLAPIVAASKQWSKAVFRNIFEDKKSIIKRLNGIYRSPAFPHSSFLVHLERQLSKEYENILKMEKDLWFMKSRSNWLIEGDRNTKFFHISTVHHRARNRILGLKDSTGNWIFDPLALSTLIMNYFSGLFTTLHELSYSNSFASIDVSPRAIPLESLQGVSTKDEIWAALHSIKPFKASGPDGVHPLFFEKFWDITKDKLCTDIVQIFSSGIIPSSWNESLVVLIPKNTSPISIQEFRPIGLCNATYKVVSKILVNRLKPWMDKLISPCQSSFISGRQGCDNVLIFQELVHSFTKKNGARAGLHLPHSNSLLLSHALESSSLHTISYHLPRNIWDQIRAIPLSLENLDTDIFTWAHGQGRNFSSSSAYCLLLKLPSKGVNEWNWVWKTNTLPKIQHFLWLLSHKRLNLLTFFNAWVYVHPLYAPDAKVMMRPSTISSGPAPALAIEFWSSHQIPQSLYQRTHGMFAWSKPHFPTIKLNTDGSSIGNPSLSGSGGILKDSLGNWVLGYARNIGFSSPLAAELWAIRDGLVLAIQRGFHNLIVESDSKVAVLLLTKGCVSTHPHSTLILDCRMLMQKIHQIHLVNIVRERNMCADQLAKMGMPLSSSFCIFEFCPPAVAGLCLADAYGAQYVRPP</sequence>
<feature type="compositionally biased region" description="Polar residues" evidence="1">
    <location>
        <begin position="1"/>
        <end position="16"/>
    </location>
</feature>
<feature type="compositionally biased region" description="Low complexity" evidence="1">
    <location>
        <begin position="384"/>
        <end position="396"/>
    </location>
</feature>
<dbReference type="InterPro" id="IPR002156">
    <property type="entry name" value="RNaseH_domain"/>
</dbReference>
<gene>
    <name evidence="3" type="ORF">SLEP1_g14812</name>
</gene>
<dbReference type="GO" id="GO:0003676">
    <property type="term" value="F:nucleic acid binding"/>
    <property type="evidence" value="ECO:0007669"/>
    <property type="project" value="InterPro"/>
</dbReference>
<protein>
    <recommendedName>
        <fullName evidence="2">RNase H type-1 domain-containing protein</fullName>
    </recommendedName>
</protein>
<dbReference type="InterPro" id="IPR044730">
    <property type="entry name" value="RNase_H-like_dom_plant"/>
</dbReference>
<dbReference type="Pfam" id="PF13456">
    <property type="entry name" value="RVT_3"/>
    <property type="match status" value="1"/>
</dbReference>
<dbReference type="EMBL" id="BPVZ01000018">
    <property type="protein sequence ID" value="GKV02365.1"/>
    <property type="molecule type" value="Genomic_DNA"/>
</dbReference>
<proteinExistence type="predicted"/>
<dbReference type="Gene3D" id="3.30.420.10">
    <property type="entry name" value="Ribonuclease H-like superfamily/Ribonuclease H"/>
    <property type="match status" value="1"/>
</dbReference>
<dbReference type="SUPFAM" id="SSF56219">
    <property type="entry name" value="DNase I-like"/>
    <property type="match status" value="1"/>
</dbReference>
<feature type="region of interest" description="Disordered" evidence="1">
    <location>
        <begin position="1"/>
        <end position="51"/>
    </location>
</feature>
<keyword evidence="4" id="KW-1185">Reference proteome</keyword>
<organism evidence="3 4">
    <name type="scientific">Rubroshorea leprosula</name>
    <dbReference type="NCBI Taxonomy" id="152421"/>
    <lineage>
        <taxon>Eukaryota</taxon>
        <taxon>Viridiplantae</taxon>
        <taxon>Streptophyta</taxon>
        <taxon>Embryophyta</taxon>
        <taxon>Tracheophyta</taxon>
        <taxon>Spermatophyta</taxon>
        <taxon>Magnoliopsida</taxon>
        <taxon>eudicotyledons</taxon>
        <taxon>Gunneridae</taxon>
        <taxon>Pentapetalae</taxon>
        <taxon>rosids</taxon>
        <taxon>malvids</taxon>
        <taxon>Malvales</taxon>
        <taxon>Dipterocarpaceae</taxon>
        <taxon>Rubroshorea</taxon>
    </lineage>
</organism>
<comment type="caution">
    <text evidence="3">The sequence shown here is derived from an EMBL/GenBank/DDBJ whole genome shotgun (WGS) entry which is preliminary data.</text>
</comment>
<feature type="compositionally biased region" description="Polar residues" evidence="1">
    <location>
        <begin position="255"/>
        <end position="269"/>
    </location>
</feature>
<dbReference type="InterPro" id="IPR012337">
    <property type="entry name" value="RNaseH-like_sf"/>
</dbReference>
<feature type="region of interest" description="Disordered" evidence="1">
    <location>
        <begin position="283"/>
        <end position="396"/>
    </location>
</feature>
<feature type="region of interest" description="Disordered" evidence="1">
    <location>
        <begin position="211"/>
        <end position="269"/>
    </location>
</feature>
<dbReference type="PANTHER" id="PTHR47723">
    <property type="entry name" value="OS05G0353850 PROTEIN"/>
    <property type="match status" value="1"/>
</dbReference>
<dbReference type="CDD" id="cd06222">
    <property type="entry name" value="RNase_H_like"/>
    <property type="match status" value="1"/>
</dbReference>
<dbReference type="InterPro" id="IPR036691">
    <property type="entry name" value="Endo/exonu/phosph_ase_sf"/>
</dbReference>
<reference evidence="3 4" key="1">
    <citation type="journal article" date="2021" name="Commun. Biol.">
        <title>The genome of Shorea leprosula (Dipterocarpaceae) highlights the ecological relevance of drought in aseasonal tropical rainforests.</title>
        <authorList>
            <person name="Ng K.K.S."/>
            <person name="Kobayashi M.J."/>
            <person name="Fawcett J.A."/>
            <person name="Hatakeyama M."/>
            <person name="Paape T."/>
            <person name="Ng C.H."/>
            <person name="Ang C.C."/>
            <person name="Tnah L.H."/>
            <person name="Lee C.T."/>
            <person name="Nishiyama T."/>
            <person name="Sese J."/>
            <person name="O'Brien M.J."/>
            <person name="Copetti D."/>
            <person name="Mohd Noor M.I."/>
            <person name="Ong R.C."/>
            <person name="Putra M."/>
            <person name="Sireger I.Z."/>
            <person name="Indrioko S."/>
            <person name="Kosugi Y."/>
            <person name="Izuno A."/>
            <person name="Isagi Y."/>
            <person name="Lee S.L."/>
            <person name="Shimizu K.K."/>
        </authorList>
    </citation>
    <scope>NUCLEOTIDE SEQUENCE [LARGE SCALE GENOMIC DNA]</scope>
    <source>
        <strain evidence="3">214</strain>
    </source>
</reference>
<accession>A0AAV5IPP7</accession>
<dbReference type="PANTHER" id="PTHR47723:SF19">
    <property type="entry name" value="POLYNUCLEOTIDYL TRANSFERASE, RIBONUCLEASE H-LIKE SUPERFAMILY PROTEIN"/>
    <property type="match status" value="1"/>
</dbReference>
<feature type="compositionally biased region" description="Pro residues" evidence="1">
    <location>
        <begin position="368"/>
        <end position="383"/>
    </location>
</feature>
<dbReference type="InterPro" id="IPR036397">
    <property type="entry name" value="RNaseH_sf"/>
</dbReference>
<feature type="domain" description="RNase H type-1" evidence="2">
    <location>
        <begin position="1212"/>
        <end position="1332"/>
    </location>
</feature>
<evidence type="ECO:0000259" key="2">
    <source>
        <dbReference type="Pfam" id="PF13456"/>
    </source>
</evidence>
<dbReference type="Proteomes" id="UP001054252">
    <property type="component" value="Unassembled WGS sequence"/>
</dbReference>
<feature type="compositionally biased region" description="Polar residues" evidence="1">
    <location>
        <begin position="283"/>
        <end position="307"/>
    </location>
</feature>
<dbReference type="SUPFAM" id="SSF53098">
    <property type="entry name" value="Ribonuclease H-like"/>
    <property type="match status" value="1"/>
</dbReference>
<dbReference type="GO" id="GO:0004523">
    <property type="term" value="F:RNA-DNA hybrid ribonuclease activity"/>
    <property type="evidence" value="ECO:0007669"/>
    <property type="project" value="InterPro"/>
</dbReference>
<evidence type="ECO:0000313" key="4">
    <source>
        <dbReference type="Proteomes" id="UP001054252"/>
    </source>
</evidence>